<dbReference type="PROSITE" id="PS50088">
    <property type="entry name" value="ANK_REPEAT"/>
    <property type="match status" value="2"/>
</dbReference>
<evidence type="ECO:0000256" key="2">
    <source>
        <dbReference type="ARBA" id="ARBA00023043"/>
    </source>
</evidence>
<dbReference type="PANTHER" id="PTHR24201:SF15">
    <property type="entry name" value="ANKYRIN REPEAT DOMAIN-CONTAINING PROTEIN 66"/>
    <property type="match status" value="1"/>
</dbReference>
<dbReference type="Pfam" id="PF12796">
    <property type="entry name" value="Ank_2"/>
    <property type="match status" value="1"/>
</dbReference>
<dbReference type="Proteomes" id="UP000596742">
    <property type="component" value="Unassembled WGS sequence"/>
</dbReference>
<feature type="repeat" description="ANK" evidence="3">
    <location>
        <begin position="15"/>
        <end position="47"/>
    </location>
</feature>
<dbReference type="OrthoDB" id="6279597at2759"/>
<organism evidence="5 6">
    <name type="scientific">Mytilus galloprovincialis</name>
    <name type="common">Mediterranean mussel</name>
    <dbReference type="NCBI Taxonomy" id="29158"/>
    <lineage>
        <taxon>Eukaryota</taxon>
        <taxon>Metazoa</taxon>
        <taxon>Spiralia</taxon>
        <taxon>Lophotrochozoa</taxon>
        <taxon>Mollusca</taxon>
        <taxon>Bivalvia</taxon>
        <taxon>Autobranchia</taxon>
        <taxon>Pteriomorphia</taxon>
        <taxon>Mytilida</taxon>
        <taxon>Mytiloidea</taxon>
        <taxon>Mytilidae</taxon>
        <taxon>Mytilinae</taxon>
        <taxon>Mytilus</taxon>
    </lineage>
</organism>
<keyword evidence="2 3" id="KW-0040">ANK repeat</keyword>
<dbReference type="AlphaFoldDB" id="A0A8B6G2C4"/>
<sequence>MLLDKGADFNKCDKDGWSPVMSACRNGHIEIVRILLDTGTDYDQCNSDGWSPVMLSCIEGHTEILRVLLDIGADYNKCNNKGQSSVIIASASGYSDIVHAIHEHSRKEKARKKRGNLKGNFNRKRRLDSSESDEDVPLARLKEKIKKNTLMKKRKKDAKGSPSCRQ</sequence>
<keyword evidence="1" id="KW-0677">Repeat</keyword>
<dbReference type="EMBL" id="UYJE01007762">
    <property type="protein sequence ID" value="VDI57633.1"/>
    <property type="molecule type" value="Genomic_DNA"/>
</dbReference>
<evidence type="ECO:0000256" key="1">
    <source>
        <dbReference type="ARBA" id="ARBA00022737"/>
    </source>
</evidence>
<name>A0A8B6G2C4_MYTGA</name>
<dbReference type="PANTHER" id="PTHR24201">
    <property type="entry name" value="ANK_REP_REGION DOMAIN-CONTAINING PROTEIN"/>
    <property type="match status" value="1"/>
</dbReference>
<gene>
    <name evidence="5" type="ORF">MGAL_10B025473</name>
</gene>
<protein>
    <submittedName>
        <fullName evidence="5">Uncharacterized protein</fullName>
    </submittedName>
</protein>
<dbReference type="PROSITE" id="PS50297">
    <property type="entry name" value="ANK_REP_REGION"/>
    <property type="match status" value="2"/>
</dbReference>
<dbReference type="InterPro" id="IPR002110">
    <property type="entry name" value="Ankyrin_rpt"/>
</dbReference>
<feature type="compositionally biased region" description="Basic residues" evidence="4">
    <location>
        <begin position="107"/>
        <end position="126"/>
    </location>
</feature>
<keyword evidence="6" id="KW-1185">Reference proteome</keyword>
<evidence type="ECO:0000313" key="5">
    <source>
        <dbReference type="EMBL" id="VDI57633.1"/>
    </source>
</evidence>
<feature type="compositionally biased region" description="Basic residues" evidence="4">
    <location>
        <begin position="143"/>
        <end position="157"/>
    </location>
</feature>
<feature type="region of interest" description="Disordered" evidence="4">
    <location>
        <begin position="103"/>
        <end position="166"/>
    </location>
</feature>
<evidence type="ECO:0000313" key="6">
    <source>
        <dbReference type="Proteomes" id="UP000596742"/>
    </source>
</evidence>
<feature type="repeat" description="ANK" evidence="3">
    <location>
        <begin position="48"/>
        <end position="80"/>
    </location>
</feature>
<evidence type="ECO:0000256" key="4">
    <source>
        <dbReference type="SAM" id="MobiDB-lite"/>
    </source>
</evidence>
<dbReference type="SUPFAM" id="SSF48403">
    <property type="entry name" value="Ankyrin repeat"/>
    <property type="match status" value="1"/>
</dbReference>
<dbReference type="InterPro" id="IPR050776">
    <property type="entry name" value="Ank_Repeat/CDKN_Inhibitor"/>
</dbReference>
<dbReference type="Gene3D" id="1.25.40.20">
    <property type="entry name" value="Ankyrin repeat-containing domain"/>
    <property type="match status" value="1"/>
</dbReference>
<dbReference type="SMART" id="SM00248">
    <property type="entry name" value="ANK"/>
    <property type="match status" value="3"/>
</dbReference>
<proteinExistence type="predicted"/>
<comment type="caution">
    <text evidence="5">The sequence shown here is derived from an EMBL/GenBank/DDBJ whole genome shotgun (WGS) entry which is preliminary data.</text>
</comment>
<reference evidence="5" key="1">
    <citation type="submission" date="2018-11" db="EMBL/GenBank/DDBJ databases">
        <authorList>
            <person name="Alioto T."/>
            <person name="Alioto T."/>
        </authorList>
    </citation>
    <scope>NUCLEOTIDE SEQUENCE</scope>
</reference>
<dbReference type="InterPro" id="IPR036770">
    <property type="entry name" value="Ankyrin_rpt-contain_sf"/>
</dbReference>
<evidence type="ECO:0000256" key="3">
    <source>
        <dbReference type="PROSITE-ProRule" id="PRU00023"/>
    </source>
</evidence>
<accession>A0A8B6G2C4</accession>